<organism evidence="2 3">
    <name type="scientific">Caballeronia sordidicola</name>
    <name type="common">Burkholderia sordidicola</name>
    <dbReference type="NCBI Taxonomy" id="196367"/>
    <lineage>
        <taxon>Bacteria</taxon>
        <taxon>Pseudomonadati</taxon>
        <taxon>Pseudomonadota</taxon>
        <taxon>Betaproteobacteria</taxon>
        <taxon>Burkholderiales</taxon>
        <taxon>Burkholderiaceae</taxon>
        <taxon>Caballeronia</taxon>
    </lineage>
</organism>
<reference evidence="2 3" key="1">
    <citation type="submission" date="2016-01" db="EMBL/GenBank/DDBJ databases">
        <authorList>
            <person name="Oliw E.H."/>
        </authorList>
    </citation>
    <scope>NUCLEOTIDE SEQUENCE [LARGE SCALE GENOMIC DNA]</scope>
    <source>
        <strain evidence="2">LMG 22029</strain>
    </source>
</reference>
<dbReference type="InterPro" id="IPR017737">
    <property type="entry name" value="TssE1-like"/>
</dbReference>
<dbReference type="PANTHER" id="PTHR38595:SF1">
    <property type="entry name" value="TYPE VI SECRETION SYSTEM COMPONENT TSSE1"/>
    <property type="match status" value="1"/>
</dbReference>
<dbReference type="Proteomes" id="UP000054893">
    <property type="component" value="Unassembled WGS sequence"/>
</dbReference>
<dbReference type="InterPro" id="IPR007048">
    <property type="entry name" value="IraD/Gp25-like"/>
</dbReference>
<dbReference type="NCBIfam" id="TIGR03357">
    <property type="entry name" value="VI_zyme"/>
    <property type="match status" value="1"/>
</dbReference>
<dbReference type="AlphaFoldDB" id="A0A158I9J9"/>
<accession>A0A158I9J9</accession>
<feature type="domain" description="IraD/Gp25-like" evidence="1">
    <location>
        <begin position="43"/>
        <end position="147"/>
    </location>
</feature>
<dbReference type="EMBL" id="FCOC02000030">
    <property type="protein sequence ID" value="SAL53244.1"/>
    <property type="molecule type" value="Genomic_DNA"/>
</dbReference>
<proteinExistence type="predicted"/>
<dbReference type="PANTHER" id="PTHR38595">
    <property type="entry name" value="CYTOPLASMIC PROTEIN-RELATED"/>
    <property type="match status" value="1"/>
</dbReference>
<protein>
    <submittedName>
        <fullName evidence="2">Type VI secretion system lysozyme-like protein</fullName>
    </submittedName>
</protein>
<dbReference type="Pfam" id="PF04965">
    <property type="entry name" value="GPW_gp25"/>
    <property type="match status" value="1"/>
</dbReference>
<gene>
    <name evidence="2" type="ORF">AWB64_05794</name>
</gene>
<dbReference type="InterPro" id="IPR053176">
    <property type="entry name" value="T6SS_TssE1-like"/>
</dbReference>
<evidence type="ECO:0000313" key="3">
    <source>
        <dbReference type="Proteomes" id="UP000054893"/>
    </source>
</evidence>
<sequence>MTKPPTIARNAGRIQPSLLERLTDHEPEATREVREQRASSARALRQSVMRDLGWLLNAQGISSSQDIGRFPGVADSVLNFGFSDLAGKSASNIDIVQIERLMADTIRAFEPRILPGTLRVRAVQSGETTGQHNAIAFIVEGDLHAHPVPERLYLRTELDLEAGKVNVSEQADTR</sequence>
<name>A0A158I9J9_CABSO</name>
<dbReference type="SUPFAM" id="SSF160719">
    <property type="entry name" value="gpW/gp25-like"/>
    <property type="match status" value="1"/>
</dbReference>
<evidence type="ECO:0000313" key="2">
    <source>
        <dbReference type="EMBL" id="SAL53244.1"/>
    </source>
</evidence>
<evidence type="ECO:0000259" key="1">
    <source>
        <dbReference type="Pfam" id="PF04965"/>
    </source>
</evidence>
<dbReference type="RefSeq" id="WP_082850672.1">
    <property type="nucleotide sequence ID" value="NZ_FCOC02000030.1"/>
</dbReference>